<evidence type="ECO:0000256" key="3">
    <source>
        <dbReference type="ARBA" id="ARBA00022448"/>
    </source>
</evidence>
<evidence type="ECO:0000256" key="1">
    <source>
        <dbReference type="ARBA" id="ARBA00004651"/>
    </source>
</evidence>
<feature type="transmembrane region" description="Helical" evidence="8">
    <location>
        <begin position="7"/>
        <end position="35"/>
    </location>
</feature>
<feature type="transmembrane region" description="Helical" evidence="8">
    <location>
        <begin position="170"/>
        <end position="189"/>
    </location>
</feature>
<dbReference type="RefSeq" id="WP_187083452.1">
    <property type="nucleotide sequence ID" value="NZ_JACORU010000008.1"/>
</dbReference>
<dbReference type="PANTHER" id="PTHR30269:SF37">
    <property type="entry name" value="MEMBRANE TRANSPORTER PROTEIN"/>
    <property type="match status" value="1"/>
</dbReference>
<comment type="subcellular location">
    <subcellularLocation>
        <location evidence="1 8">Cell membrane</location>
        <topology evidence="1 8">Multi-pass membrane protein</topology>
    </subcellularLocation>
</comment>
<evidence type="ECO:0000313" key="9">
    <source>
        <dbReference type="EMBL" id="MBC5766966.1"/>
    </source>
</evidence>
<dbReference type="PANTHER" id="PTHR30269">
    <property type="entry name" value="TRANSMEMBRANE PROTEIN YFCA"/>
    <property type="match status" value="1"/>
</dbReference>
<evidence type="ECO:0000256" key="7">
    <source>
        <dbReference type="ARBA" id="ARBA00023136"/>
    </source>
</evidence>
<feature type="transmembrane region" description="Helical" evidence="8">
    <location>
        <begin position="195"/>
        <end position="214"/>
    </location>
</feature>
<keyword evidence="5 8" id="KW-0812">Transmembrane</keyword>
<evidence type="ECO:0000256" key="8">
    <source>
        <dbReference type="RuleBase" id="RU363041"/>
    </source>
</evidence>
<dbReference type="Proteomes" id="UP000596827">
    <property type="component" value="Unassembled WGS sequence"/>
</dbReference>
<gene>
    <name evidence="9" type="ORF">H8R02_21045</name>
</gene>
<dbReference type="InterPro" id="IPR052017">
    <property type="entry name" value="TSUP"/>
</dbReference>
<dbReference type="InterPro" id="IPR002781">
    <property type="entry name" value="TM_pro_TauE-like"/>
</dbReference>
<keyword evidence="4 8" id="KW-1003">Cell membrane</keyword>
<dbReference type="Pfam" id="PF01925">
    <property type="entry name" value="TauE"/>
    <property type="match status" value="1"/>
</dbReference>
<keyword evidence="3" id="KW-0813">Transport</keyword>
<feature type="transmembrane region" description="Helical" evidence="8">
    <location>
        <begin position="95"/>
        <end position="115"/>
    </location>
</feature>
<comment type="caution">
    <text evidence="9">The sequence shown here is derived from an EMBL/GenBank/DDBJ whole genome shotgun (WGS) entry which is preliminary data.</text>
</comment>
<evidence type="ECO:0000313" key="10">
    <source>
        <dbReference type="Proteomes" id="UP000596827"/>
    </source>
</evidence>
<keyword evidence="6 8" id="KW-1133">Transmembrane helix</keyword>
<feature type="transmembrane region" description="Helical" evidence="8">
    <location>
        <begin position="71"/>
        <end position="89"/>
    </location>
</feature>
<comment type="similarity">
    <text evidence="2 8">Belongs to the 4-toluene sulfonate uptake permease (TSUP) (TC 2.A.102) family.</text>
</comment>
<evidence type="ECO:0000256" key="5">
    <source>
        <dbReference type="ARBA" id="ARBA00022692"/>
    </source>
</evidence>
<accession>A0A923MB35</accession>
<name>A0A923MB35_9BURK</name>
<evidence type="ECO:0000256" key="2">
    <source>
        <dbReference type="ARBA" id="ARBA00009142"/>
    </source>
</evidence>
<reference evidence="9" key="1">
    <citation type="submission" date="2020-08" db="EMBL/GenBank/DDBJ databases">
        <title>Ramlibacter sp. GTP1 16S ribosomal RNA gene genome sequencing and assembly.</title>
        <authorList>
            <person name="Kang M."/>
        </authorList>
    </citation>
    <scope>NUCLEOTIDE SEQUENCE</scope>
    <source>
        <strain evidence="9">GTP1</strain>
    </source>
</reference>
<feature type="transmembrane region" description="Helical" evidence="8">
    <location>
        <begin position="226"/>
        <end position="246"/>
    </location>
</feature>
<dbReference type="EMBL" id="JACORU010000008">
    <property type="protein sequence ID" value="MBC5766966.1"/>
    <property type="molecule type" value="Genomic_DNA"/>
</dbReference>
<dbReference type="AlphaFoldDB" id="A0A923MB35"/>
<proteinExistence type="inferred from homology"/>
<keyword evidence="7 8" id="KW-0472">Membrane</keyword>
<protein>
    <recommendedName>
        <fullName evidence="8">Probable membrane transporter protein</fullName>
    </recommendedName>
</protein>
<evidence type="ECO:0000256" key="4">
    <source>
        <dbReference type="ARBA" id="ARBA00022475"/>
    </source>
</evidence>
<sequence length="250" mass="26015">MDHLAVILLGAVVAAFVQGLSGFGFAMTSIAIWAWVLDPRLTATLGVFGALAGQVFTMISTRRGFGWRAVMPFLLGAIAGLPVGLWLLPHLDIPMYKAVLGTILVVTCPLMFFAPKLPKVTHGGRVADGIAGALGGVMGGLGGSTGVVPTLWCTLRGFDKDEQRSIIQNFNLAALAVTFASYVGTGIVTRDMLPVFAIVVPAIILPSLAGRKIYLGISELGFRKVVLGLLTAAGLAMLGSALPVLLSRGS</sequence>
<dbReference type="GO" id="GO:0005886">
    <property type="term" value="C:plasma membrane"/>
    <property type="evidence" value="ECO:0007669"/>
    <property type="project" value="UniProtKB-SubCell"/>
</dbReference>
<keyword evidence="10" id="KW-1185">Reference proteome</keyword>
<organism evidence="9 10">
    <name type="scientific">Ramlibacter albus</name>
    <dbReference type="NCBI Taxonomy" id="2079448"/>
    <lineage>
        <taxon>Bacteria</taxon>
        <taxon>Pseudomonadati</taxon>
        <taxon>Pseudomonadota</taxon>
        <taxon>Betaproteobacteria</taxon>
        <taxon>Burkholderiales</taxon>
        <taxon>Comamonadaceae</taxon>
        <taxon>Ramlibacter</taxon>
    </lineage>
</organism>
<evidence type="ECO:0000256" key="6">
    <source>
        <dbReference type="ARBA" id="ARBA00022989"/>
    </source>
</evidence>
<feature type="transmembrane region" description="Helical" evidence="8">
    <location>
        <begin position="41"/>
        <end position="59"/>
    </location>
</feature>